<organism evidence="1 2">
    <name type="scientific">Moraxella catarrhalis</name>
    <name type="common">Branhamella catarrhalis</name>
    <dbReference type="NCBI Taxonomy" id="480"/>
    <lineage>
        <taxon>Bacteria</taxon>
        <taxon>Pseudomonadati</taxon>
        <taxon>Pseudomonadota</taxon>
        <taxon>Gammaproteobacteria</taxon>
        <taxon>Moraxellales</taxon>
        <taxon>Moraxellaceae</taxon>
        <taxon>Moraxella</taxon>
    </lineage>
</organism>
<sequence length="42" mass="5026">MYDMPIIRQIQVLVKRKVKSHPGSLMSLVDHKFKQNHFKTVF</sequence>
<protein>
    <submittedName>
        <fullName evidence="1">Uncharacterized protein</fullName>
    </submittedName>
</protein>
<keyword evidence="2" id="KW-1185">Reference proteome</keyword>
<accession>A0ABY0BHK5</accession>
<comment type="caution">
    <text evidence="1">The sequence shown here is derived from an EMBL/GenBank/DDBJ whole genome shotgun (WGS) entry which is preliminary data.</text>
</comment>
<evidence type="ECO:0000313" key="1">
    <source>
        <dbReference type="EMBL" id="RUO11840.1"/>
    </source>
</evidence>
<reference evidence="1 2" key="1">
    <citation type="submission" date="2018-12" db="EMBL/GenBank/DDBJ databases">
        <title>Persistence of Moraxella catarrhalis in Chronic Obstructive Pulmonary Disease and Regulation of the Hag/MID Adhesin.</title>
        <authorList>
            <person name="Murphy T."/>
            <person name="Zhao X."/>
            <person name="Vyas G."/>
            <person name="Aluvathingal J."/>
            <person name="Nadendla S."/>
            <person name="Tallon L."/>
            <person name="Tettelin H."/>
        </authorList>
    </citation>
    <scope>NUCLEOTIDE SEQUENCE [LARGE SCALE GENOMIC DNA]</scope>
    <source>
        <strain evidence="1 2">173P27B1</strain>
    </source>
</reference>
<dbReference type="Proteomes" id="UP000268436">
    <property type="component" value="Unassembled WGS sequence"/>
</dbReference>
<evidence type="ECO:0000313" key="2">
    <source>
        <dbReference type="Proteomes" id="UP000268436"/>
    </source>
</evidence>
<proteinExistence type="predicted"/>
<gene>
    <name evidence="1" type="ORF">EJK54_0504</name>
</gene>
<name>A0ABY0BHK5_MORCA</name>
<dbReference type="EMBL" id="RYER01000027">
    <property type="protein sequence ID" value="RUO11840.1"/>
    <property type="molecule type" value="Genomic_DNA"/>
</dbReference>